<dbReference type="FunFam" id="1.20.1250.20:FF:000013">
    <property type="entry name" value="MFS general substrate transporter"/>
    <property type="match status" value="1"/>
</dbReference>
<feature type="transmembrane region" description="Helical" evidence="7">
    <location>
        <begin position="88"/>
        <end position="106"/>
    </location>
</feature>
<comment type="subcellular location">
    <subcellularLocation>
        <location evidence="1">Membrane</location>
        <topology evidence="1">Multi-pass membrane protein</topology>
    </subcellularLocation>
</comment>
<reference evidence="9" key="2">
    <citation type="journal article" date="2023" name="IMA Fungus">
        <title>Comparative genomic study of the Penicillium genus elucidates a diverse pangenome and 15 lateral gene transfer events.</title>
        <authorList>
            <person name="Petersen C."/>
            <person name="Sorensen T."/>
            <person name="Nielsen M.R."/>
            <person name="Sondergaard T.E."/>
            <person name="Sorensen J.L."/>
            <person name="Fitzpatrick D.A."/>
            <person name="Frisvad J.C."/>
            <person name="Nielsen K.L."/>
        </authorList>
    </citation>
    <scope>NUCLEOTIDE SEQUENCE</scope>
    <source>
        <strain evidence="9">IBT 29677</strain>
    </source>
</reference>
<dbReference type="FunFam" id="1.20.1250.20:FF:000057">
    <property type="entry name" value="MFS general substrate transporter"/>
    <property type="match status" value="1"/>
</dbReference>
<dbReference type="PROSITE" id="PS50850">
    <property type="entry name" value="MFS"/>
    <property type="match status" value="1"/>
</dbReference>
<dbReference type="OrthoDB" id="2250022at2759"/>
<dbReference type="Pfam" id="PF07690">
    <property type="entry name" value="MFS_1"/>
    <property type="match status" value="1"/>
</dbReference>
<dbReference type="RefSeq" id="XP_056491973.1">
    <property type="nucleotide sequence ID" value="XM_056626178.1"/>
</dbReference>
<evidence type="ECO:0000256" key="2">
    <source>
        <dbReference type="ARBA" id="ARBA00008335"/>
    </source>
</evidence>
<dbReference type="GO" id="GO:0016020">
    <property type="term" value="C:membrane"/>
    <property type="evidence" value="ECO:0007669"/>
    <property type="project" value="UniProtKB-SubCell"/>
</dbReference>
<dbReference type="InterPro" id="IPR036259">
    <property type="entry name" value="MFS_trans_sf"/>
</dbReference>
<name>A0A9W9W7B8_9EURO</name>
<sequence>MGVGKSAENVIQDHEILTPKDDPGNGAVEAKPSDEEIALEKELLRKIDLLIMPLIVVIYLMNFIDRNNYAAARLQGLEDDLNLTSERYQAGLGIFFVGYILGSVPSNQILNYTGRPSLYLGLTTIAWGLVSALTALVQSYGGILGCRLALGFVEAPFFPGVLFYLSKWYTKGELSMRMSLFYIGSLIAGALGSLIAAGILHGLAGKHGLPGWRWLYIIEGVITIVLGFLVILLLPEFPHTWKGLSPELRRVANRRMAIEAAEADIDEGEGMSQCTSWHLPLCANRPQEAFPSFFPTLTQTLGYSNTVSLLLCAPPYAFVALWSIGHSWASDRLRKRFWFLIYPMPVVIIGWIIFMTTDSFGPRYLSLFLMLMIFSINGTFFAWIATSIPRPPAKRAAAYAYINAVGGSASIWTPFTYRDEDKPHYRPALGLNIALWAVTAACFVFMYFSLTRENKRLDRLEDEDVPLSHEDFERLQRTAEVEGVNIATARRLQKNYRFVI</sequence>
<feature type="transmembrane region" description="Helical" evidence="7">
    <location>
        <begin position="47"/>
        <end position="64"/>
    </location>
</feature>
<keyword evidence="6 7" id="KW-0472">Membrane</keyword>
<feature type="transmembrane region" description="Helical" evidence="7">
    <location>
        <begin position="118"/>
        <end position="137"/>
    </location>
</feature>
<feature type="transmembrane region" description="Helical" evidence="7">
    <location>
        <begin position="214"/>
        <end position="234"/>
    </location>
</feature>
<feature type="transmembrane region" description="Helical" evidence="7">
    <location>
        <begin position="337"/>
        <end position="354"/>
    </location>
</feature>
<evidence type="ECO:0000256" key="1">
    <source>
        <dbReference type="ARBA" id="ARBA00004141"/>
    </source>
</evidence>
<dbReference type="GO" id="GO:0022857">
    <property type="term" value="F:transmembrane transporter activity"/>
    <property type="evidence" value="ECO:0007669"/>
    <property type="project" value="InterPro"/>
</dbReference>
<feature type="transmembrane region" description="Helical" evidence="7">
    <location>
        <begin position="366"/>
        <end position="386"/>
    </location>
</feature>
<organism evidence="9 10">
    <name type="scientific">Penicillium cosmopolitanum</name>
    <dbReference type="NCBI Taxonomy" id="1131564"/>
    <lineage>
        <taxon>Eukaryota</taxon>
        <taxon>Fungi</taxon>
        <taxon>Dikarya</taxon>
        <taxon>Ascomycota</taxon>
        <taxon>Pezizomycotina</taxon>
        <taxon>Eurotiomycetes</taxon>
        <taxon>Eurotiomycetidae</taxon>
        <taxon>Eurotiales</taxon>
        <taxon>Aspergillaceae</taxon>
        <taxon>Penicillium</taxon>
    </lineage>
</organism>
<reference evidence="9" key="1">
    <citation type="submission" date="2022-12" db="EMBL/GenBank/DDBJ databases">
        <authorList>
            <person name="Petersen C."/>
        </authorList>
    </citation>
    <scope>NUCLEOTIDE SEQUENCE</scope>
    <source>
        <strain evidence="9">IBT 29677</strain>
    </source>
</reference>
<dbReference type="InterPro" id="IPR011701">
    <property type="entry name" value="MFS"/>
</dbReference>
<dbReference type="Proteomes" id="UP001147747">
    <property type="component" value="Unassembled WGS sequence"/>
</dbReference>
<protein>
    <recommendedName>
        <fullName evidence="8">Major facilitator superfamily (MFS) profile domain-containing protein</fullName>
    </recommendedName>
</protein>
<accession>A0A9W9W7B8</accession>
<dbReference type="AlphaFoldDB" id="A0A9W9W7B8"/>
<feature type="transmembrane region" description="Helical" evidence="7">
    <location>
        <begin position="180"/>
        <end position="202"/>
    </location>
</feature>
<keyword evidence="3" id="KW-0813">Transport</keyword>
<keyword evidence="4 7" id="KW-0812">Transmembrane</keyword>
<gene>
    <name evidence="9" type="ORF">N7509_001541</name>
</gene>
<evidence type="ECO:0000256" key="3">
    <source>
        <dbReference type="ARBA" id="ARBA00022448"/>
    </source>
</evidence>
<evidence type="ECO:0000313" key="9">
    <source>
        <dbReference type="EMBL" id="KAJ5407658.1"/>
    </source>
</evidence>
<dbReference type="SUPFAM" id="SSF103473">
    <property type="entry name" value="MFS general substrate transporter"/>
    <property type="match status" value="1"/>
</dbReference>
<feature type="transmembrane region" description="Helical" evidence="7">
    <location>
        <begin position="398"/>
        <end position="417"/>
    </location>
</feature>
<keyword evidence="10" id="KW-1185">Reference proteome</keyword>
<evidence type="ECO:0000256" key="4">
    <source>
        <dbReference type="ARBA" id="ARBA00022692"/>
    </source>
</evidence>
<dbReference type="InterPro" id="IPR020846">
    <property type="entry name" value="MFS_dom"/>
</dbReference>
<evidence type="ECO:0000256" key="7">
    <source>
        <dbReference type="SAM" id="Phobius"/>
    </source>
</evidence>
<evidence type="ECO:0000259" key="8">
    <source>
        <dbReference type="PROSITE" id="PS50850"/>
    </source>
</evidence>
<proteinExistence type="inferred from homology"/>
<evidence type="ECO:0000256" key="6">
    <source>
        <dbReference type="ARBA" id="ARBA00023136"/>
    </source>
</evidence>
<dbReference type="Gene3D" id="1.20.1250.20">
    <property type="entry name" value="MFS general substrate transporter like domains"/>
    <property type="match status" value="2"/>
</dbReference>
<feature type="domain" description="Major facilitator superfamily (MFS) profile" evidence="8">
    <location>
        <begin position="51"/>
        <end position="452"/>
    </location>
</feature>
<keyword evidence="5 7" id="KW-1133">Transmembrane helix</keyword>
<evidence type="ECO:0000256" key="5">
    <source>
        <dbReference type="ARBA" id="ARBA00022989"/>
    </source>
</evidence>
<feature type="transmembrane region" description="Helical" evidence="7">
    <location>
        <begin position="429"/>
        <end position="450"/>
    </location>
</feature>
<comment type="similarity">
    <text evidence="2">Belongs to the major facilitator superfamily.</text>
</comment>
<dbReference type="PANTHER" id="PTHR43791:SF78">
    <property type="entry name" value="TRANSPORTER, PUTATIVE (AFU_ORTHOLOGUE AFUA_3G01370)-RELATED"/>
    <property type="match status" value="1"/>
</dbReference>
<dbReference type="PANTHER" id="PTHR43791">
    <property type="entry name" value="PERMEASE-RELATED"/>
    <property type="match status" value="1"/>
</dbReference>
<comment type="caution">
    <text evidence="9">The sequence shown here is derived from an EMBL/GenBank/DDBJ whole genome shotgun (WGS) entry which is preliminary data.</text>
</comment>
<feature type="transmembrane region" description="Helical" evidence="7">
    <location>
        <begin position="149"/>
        <end position="168"/>
    </location>
</feature>
<dbReference type="EMBL" id="JAPZBU010000004">
    <property type="protein sequence ID" value="KAJ5407658.1"/>
    <property type="molecule type" value="Genomic_DNA"/>
</dbReference>
<evidence type="ECO:0000313" key="10">
    <source>
        <dbReference type="Proteomes" id="UP001147747"/>
    </source>
</evidence>
<dbReference type="GeneID" id="81365158"/>